<organism evidence="2 3">
    <name type="scientific">Peribacillus frigoritolerans</name>
    <dbReference type="NCBI Taxonomy" id="450367"/>
    <lineage>
        <taxon>Bacteria</taxon>
        <taxon>Bacillati</taxon>
        <taxon>Bacillota</taxon>
        <taxon>Bacilli</taxon>
        <taxon>Bacillales</taxon>
        <taxon>Bacillaceae</taxon>
        <taxon>Peribacillus</taxon>
    </lineage>
</organism>
<dbReference type="SUPFAM" id="SSF55166">
    <property type="entry name" value="Hedgehog/DD-peptidase"/>
    <property type="match status" value="1"/>
</dbReference>
<feature type="domain" description="Peptidase M15C" evidence="1">
    <location>
        <begin position="67"/>
        <end position="136"/>
    </location>
</feature>
<evidence type="ECO:0000313" key="3">
    <source>
        <dbReference type="Proteomes" id="UP001178275"/>
    </source>
</evidence>
<dbReference type="InterPro" id="IPR039561">
    <property type="entry name" value="Peptidase_M15C"/>
</dbReference>
<gene>
    <name evidence="2" type="ORF">Q8G36_12855</name>
</gene>
<dbReference type="Proteomes" id="UP001178275">
    <property type="component" value="Unassembled WGS sequence"/>
</dbReference>
<dbReference type="PANTHER" id="PTHR34385">
    <property type="entry name" value="D-ALANYL-D-ALANINE CARBOXYPEPTIDASE"/>
    <property type="match status" value="1"/>
</dbReference>
<dbReference type="AlphaFoldDB" id="A0AA90P2F4"/>
<dbReference type="InterPro" id="IPR052179">
    <property type="entry name" value="DD-CPase-like"/>
</dbReference>
<dbReference type="CDD" id="cd14845">
    <property type="entry name" value="L-Ala-D-Glu_peptidase_like"/>
    <property type="match status" value="1"/>
</dbReference>
<dbReference type="PANTHER" id="PTHR34385:SF1">
    <property type="entry name" value="PEPTIDOGLYCAN L-ALANYL-D-GLUTAMATE ENDOPEPTIDASE CWLK"/>
    <property type="match status" value="1"/>
</dbReference>
<dbReference type="Gene3D" id="3.30.1380.10">
    <property type="match status" value="1"/>
</dbReference>
<dbReference type="EMBL" id="JAUUTW010000011">
    <property type="protein sequence ID" value="MDP1451957.1"/>
    <property type="molecule type" value="Genomic_DNA"/>
</dbReference>
<proteinExistence type="predicted"/>
<dbReference type="InterPro" id="IPR009045">
    <property type="entry name" value="Zn_M74/Hedgehog-like"/>
</dbReference>
<comment type="caution">
    <text evidence="2">The sequence shown here is derived from an EMBL/GenBank/DDBJ whole genome shotgun (WGS) entry which is preliminary data.</text>
</comment>
<dbReference type="Pfam" id="PF13539">
    <property type="entry name" value="Peptidase_M15_4"/>
    <property type="match status" value="1"/>
</dbReference>
<evidence type="ECO:0000259" key="1">
    <source>
        <dbReference type="Pfam" id="PF13539"/>
    </source>
</evidence>
<reference evidence="2" key="1">
    <citation type="submission" date="2023-07" db="EMBL/GenBank/DDBJ databases">
        <title>Murine gut Bacillus species.</title>
        <authorList>
            <person name="Gutman E."/>
            <person name="Hashuel R."/>
            <person name="Litvak Y."/>
        </authorList>
    </citation>
    <scope>NUCLEOTIDE SEQUENCE</scope>
    <source>
        <strain evidence="2">RU293</strain>
    </source>
</reference>
<evidence type="ECO:0000313" key="2">
    <source>
        <dbReference type="EMBL" id="MDP1451957.1"/>
    </source>
</evidence>
<protein>
    <submittedName>
        <fullName evidence="2">M15 family metallopeptidase</fullName>
    </submittedName>
</protein>
<dbReference type="GO" id="GO:0008233">
    <property type="term" value="F:peptidase activity"/>
    <property type="evidence" value="ECO:0007669"/>
    <property type="project" value="InterPro"/>
</dbReference>
<sequence>MLPPDLDEIELTDELNPIVAEKKDELIQQANDKGIPVIITAGFRSLAEQNELYEKGRSGSGNIVTNARGGESLHNFGLAIDFALLNKQGEAIWDMRYDGNDNGKSDWMEVVTIAKGLGFDWGGDWAGFKDYPHLQMTFDLSLRELQQGKRPKGH</sequence>
<name>A0AA90P2F4_9BACI</name>
<accession>A0AA90P2F4</accession>